<dbReference type="AlphaFoldDB" id="A0A9J5ZR20"/>
<keyword evidence="2" id="KW-1185">Reference proteome</keyword>
<dbReference type="Proteomes" id="UP000824120">
    <property type="component" value="Chromosome 3"/>
</dbReference>
<name>A0A9J5ZR20_SOLCO</name>
<reference evidence="1 2" key="1">
    <citation type="submission" date="2020-09" db="EMBL/GenBank/DDBJ databases">
        <title>De no assembly of potato wild relative species, Solanum commersonii.</title>
        <authorList>
            <person name="Cho K."/>
        </authorList>
    </citation>
    <scope>NUCLEOTIDE SEQUENCE [LARGE SCALE GENOMIC DNA]</scope>
    <source>
        <strain evidence="1">LZ3.2</strain>
        <tissue evidence="1">Leaf</tissue>
    </source>
</reference>
<evidence type="ECO:0000313" key="1">
    <source>
        <dbReference type="EMBL" id="KAG5614547.1"/>
    </source>
</evidence>
<comment type="caution">
    <text evidence="1">The sequence shown here is derived from an EMBL/GenBank/DDBJ whole genome shotgun (WGS) entry which is preliminary data.</text>
</comment>
<dbReference type="EMBL" id="JACXVP010000003">
    <property type="protein sequence ID" value="KAG5614547.1"/>
    <property type="molecule type" value="Genomic_DNA"/>
</dbReference>
<accession>A0A9J5ZR20</accession>
<sequence>MKIMWLLYQYRGLANIDQSINDNTQVAKANINEIAIVKAIKNNGDRVVDTCVQDDTLVLSAKGSSPFSVASSMPNKVQQCEENLDQIFEYGCTYDHDFTLKDNDKGD</sequence>
<organism evidence="1 2">
    <name type="scientific">Solanum commersonii</name>
    <name type="common">Commerson's wild potato</name>
    <name type="synonym">Commerson's nightshade</name>
    <dbReference type="NCBI Taxonomy" id="4109"/>
    <lineage>
        <taxon>Eukaryota</taxon>
        <taxon>Viridiplantae</taxon>
        <taxon>Streptophyta</taxon>
        <taxon>Embryophyta</taxon>
        <taxon>Tracheophyta</taxon>
        <taxon>Spermatophyta</taxon>
        <taxon>Magnoliopsida</taxon>
        <taxon>eudicotyledons</taxon>
        <taxon>Gunneridae</taxon>
        <taxon>Pentapetalae</taxon>
        <taxon>asterids</taxon>
        <taxon>lamiids</taxon>
        <taxon>Solanales</taxon>
        <taxon>Solanaceae</taxon>
        <taxon>Solanoideae</taxon>
        <taxon>Solaneae</taxon>
        <taxon>Solanum</taxon>
    </lineage>
</organism>
<gene>
    <name evidence="1" type="ORF">H5410_014371</name>
</gene>
<protein>
    <submittedName>
        <fullName evidence="1">Uncharacterized protein</fullName>
    </submittedName>
</protein>
<proteinExistence type="predicted"/>
<evidence type="ECO:0000313" key="2">
    <source>
        <dbReference type="Proteomes" id="UP000824120"/>
    </source>
</evidence>